<gene>
    <name evidence="2" type="ORF">MNBD_PLANCTO03-2357</name>
</gene>
<dbReference type="AlphaFoldDB" id="A0A3B1DTV1"/>
<reference evidence="2" key="1">
    <citation type="submission" date="2018-06" db="EMBL/GenBank/DDBJ databases">
        <authorList>
            <person name="Zhirakovskaya E."/>
        </authorList>
    </citation>
    <scope>NUCLEOTIDE SEQUENCE</scope>
</reference>
<feature type="transmembrane region" description="Helical" evidence="1">
    <location>
        <begin position="247"/>
        <end position="268"/>
    </location>
</feature>
<feature type="transmembrane region" description="Helical" evidence="1">
    <location>
        <begin position="170"/>
        <end position="192"/>
    </location>
</feature>
<keyword evidence="1" id="KW-0812">Transmembrane</keyword>
<feature type="transmembrane region" description="Helical" evidence="1">
    <location>
        <begin position="97"/>
        <end position="118"/>
    </location>
</feature>
<organism evidence="2">
    <name type="scientific">hydrothermal vent metagenome</name>
    <dbReference type="NCBI Taxonomy" id="652676"/>
    <lineage>
        <taxon>unclassified sequences</taxon>
        <taxon>metagenomes</taxon>
        <taxon>ecological metagenomes</taxon>
    </lineage>
</organism>
<dbReference type="EMBL" id="UOGK01000255">
    <property type="protein sequence ID" value="VAX39518.1"/>
    <property type="molecule type" value="Genomic_DNA"/>
</dbReference>
<dbReference type="PANTHER" id="PTHR41282:SF1">
    <property type="entry name" value="CONSERVED TRANSMEMBRANE PROTEIN-RELATED"/>
    <property type="match status" value="1"/>
</dbReference>
<evidence type="ECO:0008006" key="3">
    <source>
        <dbReference type="Google" id="ProtNLM"/>
    </source>
</evidence>
<accession>A0A3B1DTV1</accession>
<evidence type="ECO:0000313" key="2">
    <source>
        <dbReference type="EMBL" id="VAX39518.1"/>
    </source>
</evidence>
<keyword evidence="1" id="KW-0472">Membrane</keyword>
<protein>
    <recommendedName>
        <fullName evidence="3">Bax inhibitor-1/YccA family protein</fullName>
    </recommendedName>
</protein>
<keyword evidence="1" id="KW-1133">Transmembrane helix</keyword>
<feature type="transmembrane region" description="Helical" evidence="1">
    <location>
        <begin position="207"/>
        <end position="227"/>
    </location>
</feature>
<dbReference type="Pfam" id="PF12811">
    <property type="entry name" value="BaxI_1"/>
    <property type="match status" value="1"/>
</dbReference>
<sequence>MRSSNPTLRAFEAPQTWDDAHAGRPLSKAGTNTMTIGGTVTATSILLGICVAAAIGSWAAVSSANYAFLQFPFLLGGMIGGLVFGLIISFKPRTAQFLAPVYAALQGLFLGAFSYMVGNMVAAKVGASGSGTQIGTTLVLQAIGLTFAITAAMLFCYVSGIIKPGRVFRAVVVSAMGGLMLFFVVALVMSLFGNSTLISVYSPTNGGLISVGFSLLVIVIASLVLVLDFQWIDHGIQAGLPKHMEWYAGFALLVTLVWLYIEILRLLAKLRSNN</sequence>
<evidence type="ECO:0000256" key="1">
    <source>
        <dbReference type="SAM" id="Phobius"/>
    </source>
</evidence>
<feature type="transmembrane region" description="Helical" evidence="1">
    <location>
        <begin position="67"/>
        <end position="90"/>
    </location>
</feature>
<dbReference type="PANTHER" id="PTHR41282">
    <property type="entry name" value="CONSERVED TRANSMEMBRANE PROTEIN-RELATED"/>
    <property type="match status" value="1"/>
</dbReference>
<dbReference type="InterPro" id="IPR010539">
    <property type="entry name" value="BaxI_1-like"/>
</dbReference>
<name>A0A3B1DTV1_9ZZZZ</name>
<proteinExistence type="predicted"/>
<feature type="transmembrane region" description="Helical" evidence="1">
    <location>
        <begin position="34"/>
        <end position="61"/>
    </location>
</feature>
<dbReference type="PIRSF" id="PIRSF009160">
    <property type="entry name" value="UCP009160"/>
    <property type="match status" value="1"/>
</dbReference>
<feature type="transmembrane region" description="Helical" evidence="1">
    <location>
        <begin position="138"/>
        <end position="158"/>
    </location>
</feature>